<dbReference type="FunFam" id="3.10.450.580:FF:000003">
    <property type="entry name" value="Mediator of RNA polymerase II transcription subunit 6"/>
    <property type="match status" value="1"/>
</dbReference>
<dbReference type="Gene3D" id="3.10.450.580">
    <property type="entry name" value="Mediator complex, subunit Med6"/>
    <property type="match status" value="1"/>
</dbReference>
<dbReference type="STRING" id="1095630.A0A2J6SFB9"/>
<evidence type="ECO:0000256" key="9">
    <source>
        <dbReference type="ARBA" id="ARBA00025687"/>
    </source>
</evidence>
<sequence>MASQEPPLDEIQWRSPPIAASMQGIHSNSVLFYFAQSPFYDPTSNNAILTSQAMFNQNMMPIIQTREAFEGRLKTMNGLEFIVAQEPAEMAPGTGTGVWVIRKQTRRKRPPEEDEITVHSSYFVVGENIYMAPAVSDVLGSRMLSVLDSLTKFISSAAALPDFSPALGHTYLPPPTANRLRSTESQLAQTSKENTPLPDSLQSKKQAVSTNSSTYLGSRLLEETLDISFKYGDEYMDENPITGQPGEFHLSSTGRKEAGKLAVTAAGAKGPLSTATKAAPAPPALKTNIPPARKGSKSKESPKTPGAGGPPKPKRRKSSKALVSAGGASSA</sequence>
<dbReference type="OrthoDB" id="344220at2759"/>
<keyword evidence="7 11" id="KW-0804">Transcription</keyword>
<evidence type="ECO:0000256" key="10">
    <source>
        <dbReference type="ARBA" id="ARBA00031259"/>
    </source>
</evidence>
<dbReference type="Pfam" id="PF04934">
    <property type="entry name" value="Med6"/>
    <property type="match status" value="1"/>
</dbReference>
<organism evidence="13 14">
    <name type="scientific">Hyaloscypha bicolor E</name>
    <dbReference type="NCBI Taxonomy" id="1095630"/>
    <lineage>
        <taxon>Eukaryota</taxon>
        <taxon>Fungi</taxon>
        <taxon>Dikarya</taxon>
        <taxon>Ascomycota</taxon>
        <taxon>Pezizomycotina</taxon>
        <taxon>Leotiomycetes</taxon>
        <taxon>Helotiales</taxon>
        <taxon>Hyaloscyphaceae</taxon>
        <taxon>Hyaloscypha</taxon>
        <taxon>Hyaloscypha bicolor</taxon>
    </lineage>
</organism>
<evidence type="ECO:0000256" key="11">
    <source>
        <dbReference type="RuleBase" id="RU364143"/>
    </source>
</evidence>
<feature type="compositionally biased region" description="Polar residues" evidence="12">
    <location>
        <begin position="200"/>
        <end position="209"/>
    </location>
</feature>
<dbReference type="GO" id="GO:0003712">
    <property type="term" value="F:transcription coregulator activity"/>
    <property type="evidence" value="ECO:0007669"/>
    <property type="project" value="InterPro"/>
</dbReference>
<comment type="subcellular location">
    <subcellularLocation>
        <location evidence="1 11">Nucleus</location>
    </subcellularLocation>
</comment>
<evidence type="ECO:0000256" key="4">
    <source>
        <dbReference type="ARBA" id="ARBA00020634"/>
    </source>
</evidence>
<evidence type="ECO:0000256" key="6">
    <source>
        <dbReference type="ARBA" id="ARBA00023159"/>
    </source>
</evidence>
<feature type="region of interest" description="Disordered" evidence="12">
    <location>
        <begin position="174"/>
        <end position="209"/>
    </location>
</feature>
<dbReference type="AlphaFoldDB" id="A0A2J6SFB9"/>
<name>A0A2J6SFB9_9HELO</name>
<dbReference type="Proteomes" id="UP000235371">
    <property type="component" value="Unassembled WGS sequence"/>
</dbReference>
<dbReference type="PANTHER" id="PTHR13104">
    <property type="entry name" value="MED-6-RELATED"/>
    <property type="match status" value="1"/>
</dbReference>
<comment type="similarity">
    <text evidence="2 11">Belongs to the Mediator complex subunit 6 family.</text>
</comment>
<comment type="subunit">
    <text evidence="3 11">Component of the Mediator complex.</text>
</comment>
<evidence type="ECO:0000256" key="12">
    <source>
        <dbReference type="SAM" id="MobiDB-lite"/>
    </source>
</evidence>
<dbReference type="FunCoup" id="A0A2J6SFB9">
    <property type="interactions" value="776"/>
</dbReference>
<keyword evidence="8 11" id="KW-0539">Nucleus</keyword>
<accession>A0A2J6SFB9</accession>
<feature type="compositionally biased region" description="Polar residues" evidence="12">
    <location>
        <begin position="179"/>
        <end position="194"/>
    </location>
</feature>
<reference evidence="13 14" key="1">
    <citation type="submission" date="2016-04" db="EMBL/GenBank/DDBJ databases">
        <title>A degradative enzymes factory behind the ericoid mycorrhizal symbiosis.</title>
        <authorList>
            <consortium name="DOE Joint Genome Institute"/>
            <person name="Martino E."/>
            <person name="Morin E."/>
            <person name="Grelet G."/>
            <person name="Kuo A."/>
            <person name="Kohler A."/>
            <person name="Daghino S."/>
            <person name="Barry K."/>
            <person name="Choi C."/>
            <person name="Cichocki N."/>
            <person name="Clum A."/>
            <person name="Copeland A."/>
            <person name="Hainaut M."/>
            <person name="Haridas S."/>
            <person name="Labutti K."/>
            <person name="Lindquist E."/>
            <person name="Lipzen A."/>
            <person name="Khouja H.-R."/>
            <person name="Murat C."/>
            <person name="Ohm R."/>
            <person name="Olson A."/>
            <person name="Spatafora J."/>
            <person name="Veneault-Fourrey C."/>
            <person name="Henrissat B."/>
            <person name="Grigoriev I."/>
            <person name="Martin F."/>
            <person name="Perotto S."/>
        </authorList>
    </citation>
    <scope>NUCLEOTIDE SEQUENCE [LARGE SCALE GENOMIC DNA]</scope>
    <source>
        <strain evidence="13 14">E</strain>
    </source>
</reference>
<evidence type="ECO:0000256" key="2">
    <source>
        <dbReference type="ARBA" id="ARBA00007526"/>
    </source>
</evidence>
<evidence type="ECO:0000256" key="7">
    <source>
        <dbReference type="ARBA" id="ARBA00023163"/>
    </source>
</evidence>
<dbReference type="InterPro" id="IPR007018">
    <property type="entry name" value="Mediator_Med6"/>
</dbReference>
<feature type="region of interest" description="Disordered" evidence="12">
    <location>
        <begin position="267"/>
        <end position="331"/>
    </location>
</feature>
<evidence type="ECO:0000256" key="1">
    <source>
        <dbReference type="ARBA" id="ARBA00004123"/>
    </source>
</evidence>
<evidence type="ECO:0000256" key="8">
    <source>
        <dbReference type="ARBA" id="ARBA00023242"/>
    </source>
</evidence>
<keyword evidence="14" id="KW-1185">Reference proteome</keyword>
<dbReference type="InterPro" id="IPR038566">
    <property type="entry name" value="Mediator_Med6_sf"/>
</dbReference>
<evidence type="ECO:0000313" key="14">
    <source>
        <dbReference type="Proteomes" id="UP000235371"/>
    </source>
</evidence>
<proteinExistence type="inferred from homology"/>
<dbReference type="InParanoid" id="A0A2J6SFB9"/>
<protein>
    <recommendedName>
        <fullName evidence="4 11">Mediator of RNA polymerase II transcription subunit 6</fullName>
    </recommendedName>
    <alternativeName>
        <fullName evidence="10 11">Mediator complex subunit 6</fullName>
    </alternativeName>
</protein>
<dbReference type="GO" id="GO:0016592">
    <property type="term" value="C:mediator complex"/>
    <property type="evidence" value="ECO:0007669"/>
    <property type="project" value="InterPro"/>
</dbReference>
<evidence type="ECO:0000256" key="3">
    <source>
        <dbReference type="ARBA" id="ARBA00011837"/>
    </source>
</evidence>
<comment type="function">
    <text evidence="9 11">Component of the Mediator complex, a coactivator involved in the regulated transcription of nearly all RNA polymerase II-dependent genes. Mediator functions as a bridge to convey information from gene-specific regulatory proteins to the basal RNA polymerase II transcription machinery. Mediator is recruited to promoters by direct interactions with regulatory proteins and serves as a scaffold for the assembly of a functional preinitiation complex with RNA polymerase II and the general transcription factors.</text>
</comment>
<gene>
    <name evidence="11" type="primary">MED6</name>
    <name evidence="13" type="ORF">K444DRAFT_577917</name>
</gene>
<keyword evidence="6 11" id="KW-0010">Activator</keyword>
<dbReference type="GO" id="GO:0006357">
    <property type="term" value="P:regulation of transcription by RNA polymerase II"/>
    <property type="evidence" value="ECO:0007669"/>
    <property type="project" value="InterPro"/>
</dbReference>
<evidence type="ECO:0000256" key="5">
    <source>
        <dbReference type="ARBA" id="ARBA00023015"/>
    </source>
</evidence>
<evidence type="ECO:0000313" key="13">
    <source>
        <dbReference type="EMBL" id="PMD49440.1"/>
    </source>
</evidence>
<keyword evidence="5 11" id="KW-0805">Transcription regulation</keyword>
<feature type="compositionally biased region" description="Low complexity" evidence="12">
    <location>
        <begin position="271"/>
        <end position="287"/>
    </location>
</feature>
<dbReference type="EMBL" id="KZ613921">
    <property type="protein sequence ID" value="PMD49440.1"/>
    <property type="molecule type" value="Genomic_DNA"/>
</dbReference>